<dbReference type="OrthoDB" id="10331185at2759"/>
<proteinExistence type="predicted"/>
<sequence>TEDSKYFFETQIKKAIYHDANKEYKKAWDIFENLHKKGYTGGPQIYMAKYLLNGFHVELDVKSAYEICDEEKADNLRLQIAKRHHNKKEYEKAWTIFSDIYTCKFRTNHYSSKKSHDTHKHTAKFWMTIYVLEGYYHEIQTEIDINLKFT</sequence>
<comment type="caution">
    <text evidence="1">The sequence shown here is derived from an EMBL/GenBank/DDBJ whole genome shotgun (WGS) entry which is preliminary data.</text>
</comment>
<accession>A0A9N8WPG1</accession>
<organism evidence="1 2">
    <name type="scientific">Racocetra fulgida</name>
    <dbReference type="NCBI Taxonomy" id="60492"/>
    <lineage>
        <taxon>Eukaryota</taxon>
        <taxon>Fungi</taxon>
        <taxon>Fungi incertae sedis</taxon>
        <taxon>Mucoromycota</taxon>
        <taxon>Glomeromycotina</taxon>
        <taxon>Glomeromycetes</taxon>
        <taxon>Diversisporales</taxon>
        <taxon>Gigasporaceae</taxon>
        <taxon>Racocetra</taxon>
    </lineage>
</organism>
<evidence type="ECO:0000313" key="2">
    <source>
        <dbReference type="Proteomes" id="UP000789396"/>
    </source>
</evidence>
<gene>
    <name evidence="1" type="ORF">RFULGI_LOCUS1904</name>
</gene>
<name>A0A9N8WPG1_9GLOM</name>
<dbReference type="AlphaFoldDB" id="A0A9N8WPG1"/>
<protein>
    <submittedName>
        <fullName evidence="1">11149_t:CDS:1</fullName>
    </submittedName>
</protein>
<reference evidence="1" key="1">
    <citation type="submission" date="2021-06" db="EMBL/GenBank/DDBJ databases">
        <authorList>
            <person name="Kallberg Y."/>
            <person name="Tangrot J."/>
            <person name="Rosling A."/>
        </authorList>
    </citation>
    <scope>NUCLEOTIDE SEQUENCE</scope>
    <source>
        <strain evidence="1">IN212</strain>
    </source>
</reference>
<keyword evidence="2" id="KW-1185">Reference proteome</keyword>
<dbReference type="Proteomes" id="UP000789396">
    <property type="component" value="Unassembled WGS sequence"/>
</dbReference>
<evidence type="ECO:0000313" key="1">
    <source>
        <dbReference type="EMBL" id="CAG8489271.1"/>
    </source>
</evidence>
<feature type="non-terminal residue" evidence="1">
    <location>
        <position position="1"/>
    </location>
</feature>
<dbReference type="EMBL" id="CAJVPZ010001316">
    <property type="protein sequence ID" value="CAG8489271.1"/>
    <property type="molecule type" value="Genomic_DNA"/>
</dbReference>